<dbReference type="Proteomes" id="UP000822688">
    <property type="component" value="Chromosome V"/>
</dbReference>
<evidence type="ECO:0000313" key="2">
    <source>
        <dbReference type="Proteomes" id="UP000822688"/>
    </source>
</evidence>
<evidence type="ECO:0000313" key="1">
    <source>
        <dbReference type="EMBL" id="KAG0571371.1"/>
    </source>
</evidence>
<organism evidence="1 2">
    <name type="scientific">Ceratodon purpureus</name>
    <name type="common">Fire moss</name>
    <name type="synonym">Dicranum purpureum</name>
    <dbReference type="NCBI Taxonomy" id="3225"/>
    <lineage>
        <taxon>Eukaryota</taxon>
        <taxon>Viridiplantae</taxon>
        <taxon>Streptophyta</taxon>
        <taxon>Embryophyta</taxon>
        <taxon>Bryophyta</taxon>
        <taxon>Bryophytina</taxon>
        <taxon>Bryopsida</taxon>
        <taxon>Dicranidae</taxon>
        <taxon>Pseudoditrichales</taxon>
        <taxon>Ditrichaceae</taxon>
        <taxon>Ceratodon</taxon>
    </lineage>
</organism>
<name>A0A8T0HKN0_CERPU</name>
<proteinExistence type="predicted"/>
<protein>
    <submittedName>
        <fullName evidence="1">Uncharacterized protein</fullName>
    </submittedName>
</protein>
<keyword evidence="2" id="KW-1185">Reference proteome</keyword>
<accession>A0A8T0HKN0</accession>
<dbReference type="AlphaFoldDB" id="A0A8T0HKN0"/>
<dbReference type="EMBL" id="CM026426">
    <property type="protein sequence ID" value="KAG0571371.1"/>
    <property type="molecule type" value="Genomic_DNA"/>
</dbReference>
<comment type="caution">
    <text evidence="1">The sequence shown here is derived from an EMBL/GenBank/DDBJ whole genome shotgun (WGS) entry which is preliminary data.</text>
</comment>
<gene>
    <name evidence="1" type="ORF">KC19_VG006300</name>
</gene>
<sequence>MSKILNELKSYDDVPVVMEKVHTSLHARGKATRSLSNSVEHNANLHDLVNDSCLLYHVPAGTENQEQSCCLDYTLR</sequence>
<reference evidence="1" key="1">
    <citation type="submission" date="2020-06" db="EMBL/GenBank/DDBJ databases">
        <title>WGS assembly of Ceratodon purpureus strain R40.</title>
        <authorList>
            <person name="Carey S.B."/>
            <person name="Jenkins J."/>
            <person name="Shu S."/>
            <person name="Lovell J.T."/>
            <person name="Sreedasyam A."/>
            <person name="Maumus F."/>
            <person name="Tiley G.P."/>
            <person name="Fernandez-Pozo N."/>
            <person name="Barry K."/>
            <person name="Chen C."/>
            <person name="Wang M."/>
            <person name="Lipzen A."/>
            <person name="Daum C."/>
            <person name="Saski C.A."/>
            <person name="Payton A.C."/>
            <person name="Mcbreen J.C."/>
            <person name="Conrad R.E."/>
            <person name="Kollar L.M."/>
            <person name="Olsson S."/>
            <person name="Huttunen S."/>
            <person name="Landis J.B."/>
            <person name="Wickett N.J."/>
            <person name="Johnson M.G."/>
            <person name="Rensing S.A."/>
            <person name="Grimwood J."/>
            <person name="Schmutz J."/>
            <person name="Mcdaniel S.F."/>
        </authorList>
    </citation>
    <scope>NUCLEOTIDE SEQUENCE</scope>
    <source>
        <strain evidence="1">R40</strain>
    </source>
</reference>